<protein>
    <submittedName>
        <fullName evidence="2">Uncharacterized protein</fullName>
    </submittedName>
</protein>
<evidence type="ECO:0000313" key="3">
    <source>
        <dbReference type="Proteomes" id="UP000005238"/>
    </source>
</evidence>
<dbReference type="eggNOG" id="ENOG502SD7C">
    <property type="taxonomic scope" value="Eukaryota"/>
</dbReference>
<evidence type="ECO:0000313" key="2">
    <source>
        <dbReference type="EnsemblProtists" id="Phyra79655"/>
    </source>
</evidence>
<keyword evidence="3" id="KW-1185">Reference proteome</keyword>
<keyword evidence="1" id="KW-0812">Transmembrane</keyword>
<dbReference type="InParanoid" id="H3GRW4"/>
<keyword evidence="1" id="KW-1133">Transmembrane helix</keyword>
<dbReference type="VEuPathDB" id="FungiDB:KRP22_11861"/>
<accession>H3GRW4</accession>
<dbReference type="VEuPathDB" id="FungiDB:KRP23_10896"/>
<reference evidence="2" key="2">
    <citation type="submission" date="2015-06" db="UniProtKB">
        <authorList>
            <consortium name="EnsemblProtists"/>
        </authorList>
    </citation>
    <scope>IDENTIFICATION</scope>
    <source>
        <strain evidence="2">Pr102</strain>
    </source>
</reference>
<dbReference type="EMBL" id="DS566039">
    <property type="status" value="NOT_ANNOTATED_CDS"/>
    <property type="molecule type" value="Genomic_DNA"/>
</dbReference>
<dbReference type="HOGENOM" id="CLU_2066119_0_0_1"/>
<keyword evidence="1" id="KW-0472">Membrane</keyword>
<sequence length="121" mass="13801">MILNLSALQLLFLPPVLLLVSGLALFNFQNAFRFLTLTCLLLSDLKSYMTIPVVQTLKPYADKLRYVLEQVLGKASSFKFNVSHVLMMAVVIMLVAIYEAIQKNNQLQEQQLKLRQKSKRA</sequence>
<feature type="transmembrane region" description="Helical" evidence="1">
    <location>
        <begin position="82"/>
        <end position="101"/>
    </location>
</feature>
<name>H3GRW4_PHYRM</name>
<dbReference type="Proteomes" id="UP000005238">
    <property type="component" value="Unassembled WGS sequence"/>
</dbReference>
<reference evidence="3" key="1">
    <citation type="journal article" date="2006" name="Science">
        <title>Phytophthora genome sequences uncover evolutionary origins and mechanisms of pathogenesis.</title>
        <authorList>
            <person name="Tyler B.M."/>
            <person name="Tripathy S."/>
            <person name="Zhang X."/>
            <person name="Dehal P."/>
            <person name="Jiang R.H."/>
            <person name="Aerts A."/>
            <person name="Arredondo F.D."/>
            <person name="Baxter L."/>
            <person name="Bensasson D."/>
            <person name="Beynon J.L."/>
            <person name="Chapman J."/>
            <person name="Damasceno C.M."/>
            <person name="Dorrance A.E."/>
            <person name="Dou D."/>
            <person name="Dickerman A.W."/>
            <person name="Dubchak I.L."/>
            <person name="Garbelotto M."/>
            <person name="Gijzen M."/>
            <person name="Gordon S.G."/>
            <person name="Govers F."/>
            <person name="Grunwald N.J."/>
            <person name="Huang W."/>
            <person name="Ivors K.L."/>
            <person name="Jones R.W."/>
            <person name="Kamoun S."/>
            <person name="Krampis K."/>
            <person name="Lamour K.H."/>
            <person name="Lee M.K."/>
            <person name="McDonald W.H."/>
            <person name="Medina M."/>
            <person name="Meijer H.J."/>
            <person name="Nordberg E.K."/>
            <person name="Maclean D.J."/>
            <person name="Ospina-Giraldo M.D."/>
            <person name="Morris P.F."/>
            <person name="Phuntumart V."/>
            <person name="Putnam N.H."/>
            <person name="Rash S."/>
            <person name="Rose J.K."/>
            <person name="Sakihama Y."/>
            <person name="Salamov A.A."/>
            <person name="Savidor A."/>
            <person name="Scheuring C.F."/>
            <person name="Smith B.M."/>
            <person name="Sobral B.W."/>
            <person name="Terry A."/>
            <person name="Torto-Alalibo T.A."/>
            <person name="Win J."/>
            <person name="Xu Z."/>
            <person name="Zhang H."/>
            <person name="Grigoriev I.V."/>
            <person name="Rokhsar D.S."/>
            <person name="Boore J.L."/>
        </authorList>
    </citation>
    <scope>NUCLEOTIDE SEQUENCE [LARGE SCALE GENOMIC DNA]</scope>
    <source>
        <strain evidence="3">Pr102</strain>
    </source>
</reference>
<organism evidence="2 3">
    <name type="scientific">Phytophthora ramorum</name>
    <name type="common">Sudden oak death agent</name>
    <dbReference type="NCBI Taxonomy" id="164328"/>
    <lineage>
        <taxon>Eukaryota</taxon>
        <taxon>Sar</taxon>
        <taxon>Stramenopiles</taxon>
        <taxon>Oomycota</taxon>
        <taxon>Peronosporomycetes</taxon>
        <taxon>Peronosporales</taxon>
        <taxon>Peronosporaceae</taxon>
        <taxon>Phytophthora</taxon>
    </lineage>
</organism>
<dbReference type="OMA" id="RYMTIPI"/>
<dbReference type="EnsemblProtists" id="Phyra79655">
    <property type="protein sequence ID" value="Phyra79655"/>
    <property type="gene ID" value="Phyra79655"/>
</dbReference>
<proteinExistence type="predicted"/>
<dbReference type="AlphaFoldDB" id="H3GRW4"/>
<evidence type="ECO:0000256" key="1">
    <source>
        <dbReference type="SAM" id="Phobius"/>
    </source>
</evidence>